<keyword evidence="5" id="KW-0676">Redox-active center</keyword>
<keyword evidence="3" id="KW-0249">Electron transport</keyword>
<name>A0ABV1SK42_9RHOB</name>
<evidence type="ECO:0000256" key="1">
    <source>
        <dbReference type="ARBA" id="ARBA00008987"/>
    </source>
</evidence>
<proteinExistence type="inferred from homology"/>
<dbReference type="InterPro" id="IPR036249">
    <property type="entry name" value="Thioredoxin-like_sf"/>
</dbReference>
<dbReference type="Pfam" id="PF00085">
    <property type="entry name" value="Thioredoxin"/>
    <property type="match status" value="1"/>
</dbReference>
<dbReference type="InterPro" id="IPR005746">
    <property type="entry name" value="Thioredoxin"/>
</dbReference>
<comment type="similarity">
    <text evidence="1 6">Belongs to the thioredoxin family.</text>
</comment>
<reference evidence="8 9" key="1">
    <citation type="submission" date="2024-01" db="EMBL/GenBank/DDBJ databases">
        <authorList>
            <person name="Deng Y."/>
            <person name="Su J."/>
        </authorList>
    </citation>
    <scope>NUCLEOTIDE SEQUENCE [LARGE SCALE GENOMIC DNA]</scope>
    <source>
        <strain evidence="8 9">CPCC 100088</strain>
    </source>
</reference>
<organism evidence="8 9">
    <name type="scientific">Thioclava kandeliae</name>
    <dbReference type="NCBI Taxonomy" id="3070818"/>
    <lineage>
        <taxon>Bacteria</taxon>
        <taxon>Pseudomonadati</taxon>
        <taxon>Pseudomonadota</taxon>
        <taxon>Alphaproteobacteria</taxon>
        <taxon>Rhodobacterales</taxon>
        <taxon>Paracoccaceae</taxon>
        <taxon>Thioclava</taxon>
    </lineage>
</organism>
<keyword evidence="4" id="KW-1015">Disulfide bond</keyword>
<evidence type="ECO:0000256" key="3">
    <source>
        <dbReference type="ARBA" id="ARBA00022982"/>
    </source>
</evidence>
<evidence type="ECO:0000256" key="2">
    <source>
        <dbReference type="ARBA" id="ARBA00022448"/>
    </source>
</evidence>
<gene>
    <name evidence="8" type="ORF">VSX56_15930</name>
</gene>
<sequence>MSNDVTSLNVANFSEFMDSPGRVKVLRFWATWCRPCIALEPVFNEVATEMKDSAGFAEVDIDKAPEIAGTFGIRSVPTVVVMKDGQPVDMVVGLNPKDRYTQVVKAAS</sequence>
<evidence type="ECO:0000313" key="9">
    <source>
        <dbReference type="Proteomes" id="UP001438953"/>
    </source>
</evidence>
<dbReference type="PROSITE" id="PS51352">
    <property type="entry name" value="THIOREDOXIN_2"/>
    <property type="match status" value="1"/>
</dbReference>
<evidence type="ECO:0000259" key="7">
    <source>
        <dbReference type="PROSITE" id="PS51352"/>
    </source>
</evidence>
<keyword evidence="9" id="KW-1185">Reference proteome</keyword>
<dbReference type="SUPFAM" id="SSF52833">
    <property type="entry name" value="Thioredoxin-like"/>
    <property type="match status" value="1"/>
</dbReference>
<comment type="caution">
    <text evidence="8">The sequence shown here is derived from an EMBL/GenBank/DDBJ whole genome shotgun (WGS) entry which is preliminary data.</text>
</comment>
<dbReference type="RefSeq" id="WP_350938570.1">
    <property type="nucleotide sequence ID" value="NZ_JAYWLC010000017.1"/>
</dbReference>
<dbReference type="CDD" id="cd02947">
    <property type="entry name" value="TRX_family"/>
    <property type="match status" value="1"/>
</dbReference>
<evidence type="ECO:0000313" key="8">
    <source>
        <dbReference type="EMBL" id="MER5173260.1"/>
    </source>
</evidence>
<evidence type="ECO:0000256" key="4">
    <source>
        <dbReference type="ARBA" id="ARBA00023157"/>
    </source>
</evidence>
<evidence type="ECO:0000256" key="6">
    <source>
        <dbReference type="PIRNR" id="PIRNR000077"/>
    </source>
</evidence>
<evidence type="ECO:0000256" key="5">
    <source>
        <dbReference type="ARBA" id="ARBA00023284"/>
    </source>
</evidence>
<dbReference type="Gene3D" id="3.40.30.10">
    <property type="entry name" value="Glutaredoxin"/>
    <property type="match status" value="1"/>
</dbReference>
<dbReference type="EMBL" id="JAYWLC010000017">
    <property type="protein sequence ID" value="MER5173260.1"/>
    <property type="molecule type" value="Genomic_DNA"/>
</dbReference>
<reference evidence="8 9" key="2">
    <citation type="submission" date="2024-06" db="EMBL/GenBank/DDBJ databases">
        <title>Thioclava kandeliae sp. nov. from a rhizosphere soil sample of Kandelia candel in a mangrove.</title>
        <authorList>
            <person name="Mu T."/>
        </authorList>
    </citation>
    <scope>NUCLEOTIDE SEQUENCE [LARGE SCALE GENOMIC DNA]</scope>
    <source>
        <strain evidence="8 9">CPCC 100088</strain>
    </source>
</reference>
<dbReference type="Proteomes" id="UP001438953">
    <property type="component" value="Unassembled WGS sequence"/>
</dbReference>
<dbReference type="InterPro" id="IPR013766">
    <property type="entry name" value="Thioredoxin_domain"/>
</dbReference>
<dbReference type="PANTHER" id="PTHR45663:SF11">
    <property type="entry name" value="GEO12009P1"/>
    <property type="match status" value="1"/>
</dbReference>
<accession>A0ABV1SK42</accession>
<feature type="domain" description="Thioredoxin" evidence="7">
    <location>
        <begin position="1"/>
        <end position="108"/>
    </location>
</feature>
<dbReference type="PANTHER" id="PTHR45663">
    <property type="entry name" value="GEO12009P1"/>
    <property type="match status" value="1"/>
</dbReference>
<keyword evidence="2" id="KW-0813">Transport</keyword>
<dbReference type="PIRSF" id="PIRSF000077">
    <property type="entry name" value="Thioredoxin"/>
    <property type="match status" value="1"/>
</dbReference>
<protein>
    <recommendedName>
        <fullName evidence="6">Thioredoxin</fullName>
    </recommendedName>
</protein>